<reference evidence="5" key="1">
    <citation type="journal article" date="2023" name="Plant J.">
        <title>The genome of the king protea, Protea cynaroides.</title>
        <authorList>
            <person name="Chang J."/>
            <person name="Duong T.A."/>
            <person name="Schoeman C."/>
            <person name="Ma X."/>
            <person name="Roodt D."/>
            <person name="Barker N."/>
            <person name="Li Z."/>
            <person name="Van de Peer Y."/>
            <person name="Mizrachi E."/>
        </authorList>
    </citation>
    <scope>NUCLEOTIDE SEQUENCE</scope>
    <source>
        <tissue evidence="5">Young leaves</tissue>
    </source>
</reference>
<feature type="compositionally biased region" description="Polar residues" evidence="3">
    <location>
        <begin position="1011"/>
        <end position="1023"/>
    </location>
</feature>
<dbReference type="PANTHER" id="PTHR47186">
    <property type="entry name" value="LEUCINE-RICH REPEAT-CONTAINING PROTEIN 57"/>
    <property type="match status" value="1"/>
</dbReference>
<dbReference type="Proteomes" id="UP001141806">
    <property type="component" value="Unassembled WGS sequence"/>
</dbReference>
<organism evidence="5 6">
    <name type="scientific">Protea cynaroides</name>
    <dbReference type="NCBI Taxonomy" id="273540"/>
    <lineage>
        <taxon>Eukaryota</taxon>
        <taxon>Viridiplantae</taxon>
        <taxon>Streptophyta</taxon>
        <taxon>Embryophyta</taxon>
        <taxon>Tracheophyta</taxon>
        <taxon>Spermatophyta</taxon>
        <taxon>Magnoliopsida</taxon>
        <taxon>Proteales</taxon>
        <taxon>Proteaceae</taxon>
        <taxon>Protea</taxon>
    </lineage>
</organism>
<evidence type="ECO:0000313" key="5">
    <source>
        <dbReference type="EMBL" id="KAJ4971213.1"/>
    </source>
</evidence>
<dbReference type="Pfam" id="PF23598">
    <property type="entry name" value="LRR_14"/>
    <property type="match status" value="1"/>
</dbReference>
<dbReference type="AlphaFoldDB" id="A0A9Q0KIF5"/>
<dbReference type="Gene3D" id="3.40.1170.20">
    <property type="entry name" value="tRNA intron endonuclease, N-terminal domain"/>
    <property type="match status" value="1"/>
</dbReference>
<keyword evidence="1" id="KW-0433">Leucine-rich repeat</keyword>
<keyword evidence="2" id="KW-0677">Repeat</keyword>
<dbReference type="InterPro" id="IPR032675">
    <property type="entry name" value="LRR_dom_sf"/>
</dbReference>
<proteinExistence type="predicted"/>
<dbReference type="InterPro" id="IPR003591">
    <property type="entry name" value="Leu-rich_rpt_typical-subtyp"/>
</dbReference>
<feature type="region of interest" description="Disordered" evidence="3">
    <location>
        <begin position="1011"/>
        <end position="1034"/>
    </location>
</feature>
<gene>
    <name evidence="5" type="ORF">NE237_004312</name>
</gene>
<comment type="caution">
    <text evidence="5">The sequence shown here is derived from an EMBL/GenBank/DDBJ whole genome shotgun (WGS) entry which is preliminary data.</text>
</comment>
<dbReference type="PANTHER" id="PTHR47186:SF3">
    <property type="entry name" value="OS09G0267800 PROTEIN"/>
    <property type="match status" value="1"/>
</dbReference>
<dbReference type="Gene3D" id="3.80.10.10">
    <property type="entry name" value="Ribonuclease Inhibitor"/>
    <property type="match status" value="4"/>
</dbReference>
<dbReference type="SMART" id="SM00369">
    <property type="entry name" value="LRR_TYP"/>
    <property type="match status" value="2"/>
</dbReference>
<evidence type="ECO:0000259" key="4">
    <source>
        <dbReference type="Pfam" id="PF23598"/>
    </source>
</evidence>
<dbReference type="OrthoDB" id="2018313at2759"/>
<evidence type="ECO:0000256" key="1">
    <source>
        <dbReference type="ARBA" id="ARBA00022614"/>
    </source>
</evidence>
<evidence type="ECO:0000256" key="3">
    <source>
        <dbReference type="SAM" id="MobiDB-lite"/>
    </source>
</evidence>
<evidence type="ECO:0000256" key="2">
    <source>
        <dbReference type="ARBA" id="ARBA00022737"/>
    </source>
</evidence>
<sequence length="1128" mass="126464">MFAVAGTVSRSVLHASNRFVLEEVKSPNDLQQFVLQHFEGTWKLQAPCSDRMKLLQHLSKKNFDDSFSGNISAISNHEPLQCSWIYSGGECGTKKVEGLCVEYYEGDRCLMTEGFAAMTKLRLLNIDYARITGNWEQSFSELRWLSWKNCPTQFTPTNLRKLVVLDLTDCNITESWRGWDYVKIAESLKVLNLSGCFKLSRTPNFSTNLQLEVLILEFCSSLTTIDESISLLKRLVILNLRCTSLMSLPTSICELSSLKKLDLRSTKISQLPEKLGCLEALTELHVDEVQLPNSISKWRNLETLSAEYCNIQQGEILDAIGTLSSLKYLKLGGNPFLSLPVTISDLSSLQELCLRYCEDLQSLLVLPSSLKSLNVDGCSNLREILGFLDMKKLVELSFNNCNKLRKIESLEGLDSLEQLTINQCRSLKKLPKLRDLKKMSSLHLNTVGISKIESLEGLHSLKSLLIKKCLSLKKVSNLSESINLVFIEIRECHNLSKIGSLEGLHSLKKLLIEECYSLGKVPNLSNSTNLVFIEIQGCYRLSKIGSLEGLHSLEKLIIKHCPLLRKIPNLLGLKNIVSIDISFCHELSEIEGLQGLDSLEELQIEECNSLEMIQLPKKMLKFNIKQCEKLYEIEGLEDLKALTSFDLCYCESIARLPDLSKLKTLKYLLINGLTQLREIGCLEGLESLEELKISEASSLKVLPNISTLKNLKGLELTNCGKLSEIPSVDKLKSLEVLEVCWCGKSMKKLPDLSNLTKLQKLHIMHCKKITEIQGVDSLEFLHDLQLDGCISLVTLPCLSNLKKLKILSVRHCKKLTEIQGVEKLESLEFLIVSGCMAMKLPDLSSQISLILDDREVETSDVASSSASDLELEILNDYAPDLELETRSDYSACAPDLEHESSSDYSVCAPDLEVINSGFSPSAFYLYEISDSSSDPDLEVETKTCNPCQKSIIGRAIAEGCSLKADTQMRPPSLHNNFVSSLNQVDKKLKIRRFSSSTDHLGSPIYLNCEHTNNRSNLQDTDPSQDFPLPQEDPSQLNIEKHNQSVNEEEDNKDDIERDGGFYSKITGVKGPKCGKEMERLYEWIKCLLKGDNGHGRSEPLSLVHLLLGRAACAWHDGDGLERVNSLQL</sequence>
<keyword evidence="6" id="KW-1185">Reference proteome</keyword>
<dbReference type="InterPro" id="IPR026906">
    <property type="entry name" value="LRR_5"/>
</dbReference>
<dbReference type="EMBL" id="JAMYWD010000005">
    <property type="protein sequence ID" value="KAJ4971213.1"/>
    <property type="molecule type" value="Genomic_DNA"/>
</dbReference>
<accession>A0A9Q0KIF5</accession>
<evidence type="ECO:0000313" key="6">
    <source>
        <dbReference type="Proteomes" id="UP001141806"/>
    </source>
</evidence>
<feature type="domain" description="Disease resistance R13L4/SHOC-2-like LRR" evidence="4">
    <location>
        <begin position="203"/>
        <end position="306"/>
    </location>
</feature>
<dbReference type="Pfam" id="PF13306">
    <property type="entry name" value="LRR_5"/>
    <property type="match status" value="3"/>
</dbReference>
<dbReference type="InterPro" id="IPR055414">
    <property type="entry name" value="LRR_R13L4/SHOC2-like"/>
</dbReference>
<dbReference type="SUPFAM" id="SSF52058">
    <property type="entry name" value="L domain-like"/>
    <property type="match status" value="3"/>
</dbReference>
<protein>
    <recommendedName>
        <fullName evidence="4">Disease resistance R13L4/SHOC-2-like LRR domain-containing protein</fullName>
    </recommendedName>
</protein>
<name>A0A9Q0KIF5_9MAGN</name>